<feature type="non-terminal residue" evidence="1">
    <location>
        <position position="239"/>
    </location>
</feature>
<dbReference type="VEuPathDB" id="FungiDB:BD410DRAFT_831077"/>
<dbReference type="OrthoDB" id="2269034at2759"/>
<dbReference type="Gene3D" id="1.20.1280.50">
    <property type="match status" value="1"/>
</dbReference>
<proteinExistence type="predicted"/>
<evidence type="ECO:0000313" key="2">
    <source>
        <dbReference type="Proteomes" id="UP000294933"/>
    </source>
</evidence>
<keyword evidence="2" id="KW-1185">Reference proteome</keyword>
<dbReference type="AlphaFoldDB" id="A0A4Y7PSN9"/>
<organism evidence="1 2">
    <name type="scientific">Rickenella mellea</name>
    <dbReference type="NCBI Taxonomy" id="50990"/>
    <lineage>
        <taxon>Eukaryota</taxon>
        <taxon>Fungi</taxon>
        <taxon>Dikarya</taxon>
        <taxon>Basidiomycota</taxon>
        <taxon>Agaricomycotina</taxon>
        <taxon>Agaricomycetes</taxon>
        <taxon>Hymenochaetales</taxon>
        <taxon>Rickenellaceae</taxon>
        <taxon>Rickenella</taxon>
    </lineage>
</organism>
<evidence type="ECO:0000313" key="1">
    <source>
        <dbReference type="EMBL" id="TDL18098.1"/>
    </source>
</evidence>
<protein>
    <submittedName>
        <fullName evidence="1">Uncharacterized protein</fullName>
    </submittedName>
</protein>
<sequence length="239" mass="26846">MTGQSQSTGVLALPEDILIPIFGNFCHGRENDKNPECNAHRDLILATHICQYWRCVAINTASLWNRVKATLNSYKHVGAFLVRSKNLPLSITLYVVDRPAEVMSPPPADLSTTLDLISENWVRVVSLSLFMRLSHNGDILSMIRKWLGQFDLDRNDPAPLRTLRIDGWTDFKSKKESFPMPELIYQSLGCLKLLNITDSTMPTQLALPKGLTKLSLDAVYIASSDPKLDELLRALPDLE</sequence>
<accession>A0A4Y7PSN9</accession>
<gene>
    <name evidence="1" type="ORF">BD410DRAFT_831077</name>
</gene>
<reference evidence="1 2" key="1">
    <citation type="submission" date="2018-06" db="EMBL/GenBank/DDBJ databases">
        <title>A transcriptomic atlas of mushroom development highlights an independent origin of complex multicellularity.</title>
        <authorList>
            <consortium name="DOE Joint Genome Institute"/>
            <person name="Krizsan K."/>
            <person name="Almasi E."/>
            <person name="Merenyi Z."/>
            <person name="Sahu N."/>
            <person name="Viragh M."/>
            <person name="Koszo T."/>
            <person name="Mondo S."/>
            <person name="Kiss B."/>
            <person name="Balint B."/>
            <person name="Kues U."/>
            <person name="Barry K."/>
            <person name="Hegedus J.C."/>
            <person name="Henrissat B."/>
            <person name="Johnson J."/>
            <person name="Lipzen A."/>
            <person name="Ohm R."/>
            <person name="Nagy I."/>
            <person name="Pangilinan J."/>
            <person name="Yan J."/>
            <person name="Xiong Y."/>
            <person name="Grigoriev I.V."/>
            <person name="Hibbett D.S."/>
            <person name="Nagy L.G."/>
        </authorList>
    </citation>
    <scope>NUCLEOTIDE SEQUENCE [LARGE SCALE GENOMIC DNA]</scope>
    <source>
        <strain evidence="1 2">SZMC22713</strain>
    </source>
</reference>
<name>A0A4Y7PSN9_9AGAM</name>
<dbReference type="EMBL" id="ML170212">
    <property type="protein sequence ID" value="TDL18098.1"/>
    <property type="molecule type" value="Genomic_DNA"/>
</dbReference>
<dbReference type="Proteomes" id="UP000294933">
    <property type="component" value="Unassembled WGS sequence"/>
</dbReference>